<dbReference type="Pfam" id="PF04545">
    <property type="entry name" value="Sigma70_r4"/>
    <property type="match status" value="1"/>
</dbReference>
<organism evidence="2">
    <name type="scientific">candidate division WOR-3 bacterium</name>
    <dbReference type="NCBI Taxonomy" id="2052148"/>
    <lineage>
        <taxon>Bacteria</taxon>
        <taxon>Bacteria division WOR-3</taxon>
    </lineage>
</organism>
<reference evidence="2" key="1">
    <citation type="journal article" date="2020" name="mSystems">
        <title>Genome- and Community-Level Interaction Insights into Carbon Utilization and Element Cycling Functions of Hydrothermarchaeota in Hydrothermal Sediment.</title>
        <authorList>
            <person name="Zhou Z."/>
            <person name="Liu Y."/>
            <person name="Xu W."/>
            <person name="Pan J."/>
            <person name="Luo Z.H."/>
            <person name="Li M."/>
        </authorList>
    </citation>
    <scope>NUCLEOTIDE SEQUENCE [LARGE SCALE GENOMIC DNA]</scope>
    <source>
        <strain evidence="2">SpSt-876</strain>
    </source>
</reference>
<dbReference type="Gene3D" id="1.10.10.10">
    <property type="entry name" value="Winged helix-like DNA-binding domain superfamily/Winged helix DNA-binding domain"/>
    <property type="match status" value="1"/>
</dbReference>
<proteinExistence type="predicted"/>
<dbReference type="InterPro" id="IPR036388">
    <property type="entry name" value="WH-like_DNA-bd_sf"/>
</dbReference>
<dbReference type="AlphaFoldDB" id="A0A7C6EE15"/>
<name>A0A7C6EE15_UNCW3</name>
<dbReference type="InterPro" id="IPR007630">
    <property type="entry name" value="RNA_pol_sigma70_r4"/>
</dbReference>
<dbReference type="InterPro" id="IPR013324">
    <property type="entry name" value="RNA_pol_sigma_r3/r4-like"/>
</dbReference>
<comment type="caution">
    <text evidence="2">The sequence shown here is derived from an EMBL/GenBank/DDBJ whole genome shotgun (WGS) entry which is preliminary data.</text>
</comment>
<dbReference type="GO" id="GO:0003700">
    <property type="term" value="F:DNA-binding transcription factor activity"/>
    <property type="evidence" value="ECO:0007669"/>
    <property type="project" value="InterPro"/>
</dbReference>
<feature type="domain" description="RNA polymerase sigma-70 region 4" evidence="1">
    <location>
        <begin position="15"/>
        <end position="42"/>
    </location>
</feature>
<gene>
    <name evidence="2" type="ORF">ENW73_09365</name>
</gene>
<dbReference type="SUPFAM" id="SSF88659">
    <property type="entry name" value="Sigma3 and sigma4 domains of RNA polymerase sigma factors"/>
    <property type="match status" value="1"/>
</dbReference>
<sequence>MKGVRDEVMKLMKPEMTMAEIARRVGVSRERVRQIIRQTDKKFRSRAQIKLGERICATCGKKFRLRNRKQRYCSLTCAKRAQRTKAPRIG</sequence>
<dbReference type="EMBL" id="DTLI01000223">
    <property type="protein sequence ID" value="HHS53039.1"/>
    <property type="molecule type" value="Genomic_DNA"/>
</dbReference>
<evidence type="ECO:0000313" key="2">
    <source>
        <dbReference type="EMBL" id="HHS53039.1"/>
    </source>
</evidence>
<dbReference type="GO" id="GO:0006352">
    <property type="term" value="P:DNA-templated transcription initiation"/>
    <property type="evidence" value="ECO:0007669"/>
    <property type="project" value="InterPro"/>
</dbReference>
<accession>A0A7C6EE15</accession>
<protein>
    <recommendedName>
        <fullName evidence="1">RNA polymerase sigma-70 region 4 domain-containing protein</fullName>
    </recommendedName>
</protein>
<evidence type="ECO:0000259" key="1">
    <source>
        <dbReference type="Pfam" id="PF04545"/>
    </source>
</evidence>